<dbReference type="EMBL" id="JAEPIV010000048">
    <property type="protein sequence ID" value="MBK4723290.1"/>
    <property type="molecule type" value="Genomic_DNA"/>
</dbReference>
<dbReference type="GO" id="GO:0005524">
    <property type="term" value="F:ATP binding"/>
    <property type="evidence" value="ECO:0007669"/>
    <property type="project" value="UniProtKB-KW"/>
</dbReference>
<dbReference type="SUPFAM" id="SSF52540">
    <property type="entry name" value="P-loop containing nucleoside triphosphate hydrolases"/>
    <property type="match status" value="1"/>
</dbReference>
<evidence type="ECO:0000313" key="5">
    <source>
        <dbReference type="Proteomes" id="UP000654452"/>
    </source>
</evidence>
<name>A0ABS1I895_9PROT</name>
<feature type="domain" description="ABC transporter" evidence="3">
    <location>
        <begin position="1"/>
        <end position="230"/>
    </location>
</feature>
<protein>
    <submittedName>
        <fullName evidence="4">ATP-binding cassette domain-containing protein</fullName>
    </submittedName>
</protein>
<reference evidence="4 5" key="1">
    <citation type="submission" date="2021-01" db="EMBL/GenBank/DDBJ databases">
        <title>Azospirillum sp. YIM DDC1 draft genome.</title>
        <authorList>
            <person name="Wang Y.-X."/>
        </authorList>
    </citation>
    <scope>NUCLEOTIDE SEQUENCE [LARGE SCALE GENOMIC DNA]</scope>
    <source>
        <strain evidence="4 5">YIM DDC1</strain>
    </source>
</reference>
<dbReference type="PROSITE" id="PS00211">
    <property type="entry name" value="ABC_TRANSPORTER_1"/>
    <property type="match status" value="1"/>
</dbReference>
<dbReference type="InterPro" id="IPR039421">
    <property type="entry name" value="Type_1_exporter"/>
</dbReference>
<evidence type="ECO:0000313" key="4">
    <source>
        <dbReference type="EMBL" id="MBK4723290.1"/>
    </source>
</evidence>
<dbReference type="SMART" id="SM00382">
    <property type="entry name" value="AAA"/>
    <property type="match status" value="1"/>
</dbReference>
<keyword evidence="5" id="KW-1185">Reference proteome</keyword>
<dbReference type="Pfam" id="PF00005">
    <property type="entry name" value="ABC_tran"/>
    <property type="match status" value="1"/>
</dbReference>
<dbReference type="PANTHER" id="PTHR24221">
    <property type="entry name" value="ATP-BINDING CASSETTE SUB-FAMILY B"/>
    <property type="match status" value="1"/>
</dbReference>
<comment type="caution">
    <text evidence="4">The sequence shown here is derived from an EMBL/GenBank/DDBJ whole genome shotgun (WGS) entry which is preliminary data.</text>
</comment>
<dbReference type="PANTHER" id="PTHR24221:SF654">
    <property type="entry name" value="ATP-BINDING CASSETTE SUB-FAMILY B MEMBER 6"/>
    <property type="match status" value="1"/>
</dbReference>
<evidence type="ECO:0000256" key="2">
    <source>
        <dbReference type="ARBA" id="ARBA00022840"/>
    </source>
</evidence>
<dbReference type="InterPro" id="IPR027417">
    <property type="entry name" value="P-loop_NTPase"/>
</dbReference>
<dbReference type="Proteomes" id="UP000654452">
    <property type="component" value="Unassembled WGS sequence"/>
</dbReference>
<dbReference type="InterPro" id="IPR003593">
    <property type="entry name" value="AAA+_ATPase"/>
</dbReference>
<dbReference type="InterPro" id="IPR017871">
    <property type="entry name" value="ABC_transporter-like_CS"/>
</dbReference>
<accession>A0ABS1I895</accession>
<keyword evidence="1" id="KW-0547">Nucleotide-binding</keyword>
<dbReference type="RefSeq" id="WP_200487662.1">
    <property type="nucleotide sequence ID" value="NZ_JAEPIV010000048.1"/>
</dbReference>
<proteinExistence type="predicted"/>
<dbReference type="PROSITE" id="PS50893">
    <property type="entry name" value="ABC_TRANSPORTER_2"/>
    <property type="match status" value="1"/>
</dbReference>
<sequence>MSFAYTDGPSVLRDASFTVPAGTCVGIVGRTGSGKSTLTNLLVRLIDPTAGTIRLDGRDVRDYRLCDLRRQFAIMEQEPSLFSTTVAENIAYGRADATREEVEDAARRARAHDFIRELPDGYDSLVGERALTLSGGERQRICLARAFLKQAPILILDEPTSALDRDTESAITDAIEELMRGRTTFIIAHRLSTLRRADLILRVEDGQLQVERRGNLALALDMAKADQGAAASGGRVIDAAQWTQQHGKGGALRTSDTL</sequence>
<keyword evidence="2 4" id="KW-0067">ATP-binding</keyword>
<evidence type="ECO:0000256" key="1">
    <source>
        <dbReference type="ARBA" id="ARBA00022741"/>
    </source>
</evidence>
<dbReference type="Gene3D" id="3.40.50.300">
    <property type="entry name" value="P-loop containing nucleotide triphosphate hydrolases"/>
    <property type="match status" value="1"/>
</dbReference>
<dbReference type="InterPro" id="IPR003439">
    <property type="entry name" value="ABC_transporter-like_ATP-bd"/>
</dbReference>
<organism evidence="4 5">
    <name type="scientific">Azospirillum aestuarii</name>
    <dbReference type="NCBI Taxonomy" id="2802052"/>
    <lineage>
        <taxon>Bacteria</taxon>
        <taxon>Pseudomonadati</taxon>
        <taxon>Pseudomonadota</taxon>
        <taxon>Alphaproteobacteria</taxon>
        <taxon>Rhodospirillales</taxon>
        <taxon>Azospirillaceae</taxon>
        <taxon>Azospirillum</taxon>
    </lineage>
</organism>
<evidence type="ECO:0000259" key="3">
    <source>
        <dbReference type="PROSITE" id="PS50893"/>
    </source>
</evidence>
<gene>
    <name evidence="4" type="ORF">JJL56_31035</name>
</gene>